<dbReference type="PROSITE" id="PS50075">
    <property type="entry name" value="CARRIER"/>
    <property type="match status" value="2"/>
</dbReference>
<comment type="pathway">
    <text evidence="2">Siderophore biosynthesis; mycobactin biosynthesis.</text>
</comment>
<evidence type="ECO:0000313" key="11">
    <source>
        <dbReference type="Proteomes" id="UP000763557"/>
    </source>
</evidence>
<dbReference type="EMBL" id="JAAATY010000046">
    <property type="protein sequence ID" value="NRN70857.1"/>
    <property type="molecule type" value="Genomic_DNA"/>
</dbReference>
<keyword evidence="11" id="KW-1185">Reference proteome</keyword>
<dbReference type="Pfam" id="PF00550">
    <property type="entry name" value="PP-binding"/>
    <property type="match status" value="2"/>
</dbReference>
<feature type="domain" description="Carrier" evidence="9">
    <location>
        <begin position="1814"/>
        <end position="1889"/>
    </location>
</feature>
<name>A0ABX2FHI0_9PSEU</name>
<dbReference type="SUPFAM" id="SSF56801">
    <property type="entry name" value="Acetyl-CoA synthetase-like"/>
    <property type="match status" value="2"/>
</dbReference>
<dbReference type="PANTHER" id="PTHR45527">
    <property type="entry name" value="NONRIBOSOMAL PEPTIDE SYNTHETASE"/>
    <property type="match status" value="1"/>
</dbReference>
<dbReference type="Pfam" id="PF00668">
    <property type="entry name" value="Condensation"/>
    <property type="match status" value="1"/>
</dbReference>
<evidence type="ECO:0000256" key="5">
    <source>
        <dbReference type="ARBA" id="ARBA00022450"/>
    </source>
</evidence>
<dbReference type="Gene3D" id="3.30.300.30">
    <property type="match status" value="2"/>
</dbReference>
<gene>
    <name evidence="10" type="ORF">GC106_81310</name>
</gene>
<comment type="caution">
    <text evidence="10">The sequence shown here is derived from an EMBL/GenBank/DDBJ whole genome shotgun (WGS) entry which is preliminary data.</text>
</comment>
<reference evidence="10 11" key="1">
    <citation type="submission" date="2020-01" db="EMBL/GenBank/DDBJ databases">
        <title>Kibdelosporangium persica a novel Actinomycetes from a hot desert in Iran.</title>
        <authorList>
            <person name="Safaei N."/>
            <person name="Zaburannyi N."/>
            <person name="Mueller R."/>
            <person name="Wink J."/>
        </authorList>
    </citation>
    <scope>NUCLEOTIDE SEQUENCE [LARGE SCALE GENOMIC DNA]</scope>
    <source>
        <strain evidence="10 11">4NS15</strain>
    </source>
</reference>
<dbReference type="Gene3D" id="1.10.1200.10">
    <property type="entry name" value="ACP-like"/>
    <property type="match status" value="1"/>
</dbReference>
<evidence type="ECO:0000256" key="3">
    <source>
        <dbReference type="ARBA" id="ARBA00007380"/>
    </source>
</evidence>
<dbReference type="InterPro" id="IPR045851">
    <property type="entry name" value="AMP-bd_C_sf"/>
</dbReference>
<dbReference type="InterPro" id="IPR020806">
    <property type="entry name" value="PKS_PP-bd"/>
</dbReference>
<dbReference type="InterPro" id="IPR020845">
    <property type="entry name" value="AMP-binding_CS"/>
</dbReference>
<dbReference type="InterPro" id="IPR057737">
    <property type="entry name" value="Condensation_MtbB-like"/>
</dbReference>
<dbReference type="Pfam" id="PF13193">
    <property type="entry name" value="AMP-binding_C"/>
    <property type="match status" value="2"/>
</dbReference>
<dbReference type="PROSITE" id="PS00012">
    <property type="entry name" value="PHOSPHOPANTETHEINE"/>
    <property type="match status" value="1"/>
</dbReference>
<dbReference type="CDD" id="cd19535">
    <property type="entry name" value="Cyc_NRPS"/>
    <property type="match status" value="1"/>
</dbReference>
<keyword evidence="5" id="KW-0596">Phosphopantetheine</keyword>
<dbReference type="InterPro" id="IPR023213">
    <property type="entry name" value="CAT-like_dom_sf"/>
</dbReference>
<sequence>MRWPPISGDGIPMTQHSGVAPIPVPLRCEPAGTRPGPMAGRSYLVKLPVDHPRPATPSRRYHRAPVNGAGPDGVTDWWTAVLVMFLHRYTGETAFGLVAKDSEGAEVQVCEVTVGAADTVEDILAATATAIRTPMLTAAEQAQTAVSVAIACSGDDEQVMPSADLGLLVSPGGVQFVATTDLWDEDSVARMARHVGTLAAAAAADPRLSVGELDLLTPEEQHQILVAWNDTATDWPVMGYLELFAAQVRARPDAIAVTQDGRSLSYRELDVAANRIANRLIAMGAGPGERIGLLCPRSAQFIVTVFGILKSGAAAVLLDPNNPDDRIRAMIADARPFVVLTTDDQVARLADGVPVLRVDDAAFADESDDAPAVVIGPDTISHLVYTSGSTGTPKAVLERHGALANLVRWTGRAYDVRPGDRASWLSAPGFAVQIMEWMPYLGLGVTVCVGDAEAVDTPERIRDWLTSEGITHTMLVAALADRVSRLDWPEHARLRVMVTTAERLPSWPPVHTPFRVVMTYGSTETTNVLSCLDIGAGSDLTAQATPEHVRRLRPVPAGRPIANVRVYILDDAGRAVPPGVIGRLFVAGAGLAAGYHARPELTAARFVAGTVAEEPSPTLFDTGDLARYRADGAIEVLGRSDGQVKIRGFRVEVGEVEAALRDLAGVTEAIVVTQQAAAGDTRLVGYVATAANAPSAGEIRRALGERLPHYMVPTTIGVLDALPRLPSGKVDRLGLPAVEAGARTGLGSPYAGPRDEREARIAAIWESVFGIDQVGVHDDFFELGGHSLLAFEIIAGIRHEFGQAVRPSDILLRPTVAGLAELVAQAPAEEGVTDLPRVEPDPANRFDPFPLNDSQQALWIGRGDSVELGNIGCHGYFEWESDDLDIDRFTNAWRRLVDRHDALRMAIRANGYQQVLADPPDYRIPVLDLRHDQPEVVAEQLEALRAELSHQVMPDDEWPLFDIRLTRLPARGRAERRVRIHLSLDMLVADAWSYFQVLVPDLVLLYENPALRLPPLSFTFRDYVVGLERVLEASELYARSERYWLDRLATLPPAPVLPNRPAWQPTVPMRFDRVAHRLPPPVWDRLKAKANELGLTPSCVLASVFAEVLREWSGQEAFTINFPLFNRLPLHEEVNQIIGDTTTTLLLAVEKADGTFAERAVAVQRQLWSDLEHRHYSGVRVLRELARARGTVAAAMPIVMTSLLGHPPRRYATSFGDAIYTISQTPQVSIDFQIFEIAGELQFNWDFLPALFPDGLVQDMFGAFCAVLHELSDDPTAWDRAAFDLVPAAQQQVRSQVNDTSAPVRDIMAHELLAEQARERPDAPAVISSRRRLSFAELSTEAGQVAALVRRNGMRPGQLVAVAMERGWEQYAAVYGILAAGGAYLPIDPELPAHRLRMLLTKAGVGIALTQPWLQDTVPWPDGVTPLVVDGTGDTEPIEPVGRPDDLAYVLFTSGSTGEPKGVMVDHRAVVNFADTVAGQFGVGPDDRVLALAALSFDLSVADVFAVLAAGGAAVLPDPGGPDTDEWLRLIEAERVTFLGPVPAVMQMLTDRAEQLGSTALRGVRTVVMSGDWIPVTLPDRLRALSPGLKVIGSGGPTETVVWSVQNPIGAVDPKWTSIPYGKPLPNHRHYVLNGMGRECPQWVPGEIYDASEVALAKGYLNDPERTEQAFVRLPATGERAYATGDLGRYLPDGSIEILGRTDFQVKIRGHRIELGEVEAALRTYPGVREAVVVAVGREAGRHLVAHIRAKPGEEADTDRLLAHVAGLLPAPMVPSSVLVHETFPLSPNGKVDRKALAERPAAVPEPVVADTRAELTEMELLVVEMWQAVLDVDNVTRTDTFLALGGNSMAGALVARRLSERLGIRISLRKIFDLPTVADVAAELERSLAAAAPAEA</sequence>
<evidence type="ECO:0000256" key="6">
    <source>
        <dbReference type="ARBA" id="ARBA00022553"/>
    </source>
</evidence>
<dbReference type="InterPro" id="IPR000873">
    <property type="entry name" value="AMP-dep_synth/lig_dom"/>
</dbReference>
<protein>
    <recommendedName>
        <fullName evidence="4">Phenyloxazoline synthase MbtB</fullName>
    </recommendedName>
    <alternativeName>
        <fullName evidence="8">Mycobactin synthetase protein B</fullName>
    </alternativeName>
</protein>
<dbReference type="CDD" id="cd05930">
    <property type="entry name" value="A_NRPS"/>
    <property type="match status" value="1"/>
</dbReference>
<dbReference type="NCBIfam" id="TIGR01733">
    <property type="entry name" value="AA-adenyl-dom"/>
    <property type="match status" value="2"/>
</dbReference>
<dbReference type="InterPro" id="IPR029058">
    <property type="entry name" value="AB_hydrolase_fold"/>
</dbReference>
<dbReference type="InterPro" id="IPR001242">
    <property type="entry name" value="Condensation_dom"/>
</dbReference>
<dbReference type="SUPFAM" id="SSF52777">
    <property type="entry name" value="CoA-dependent acyltransferases"/>
    <property type="match status" value="2"/>
</dbReference>
<dbReference type="Pfam" id="PF00501">
    <property type="entry name" value="AMP-binding"/>
    <property type="match status" value="2"/>
</dbReference>
<dbReference type="Proteomes" id="UP000763557">
    <property type="component" value="Unassembled WGS sequence"/>
</dbReference>
<keyword evidence="7" id="KW-0436">Ligase</keyword>
<dbReference type="Gene3D" id="3.30.559.10">
    <property type="entry name" value="Chloramphenicol acetyltransferase-like domain"/>
    <property type="match status" value="1"/>
</dbReference>
<accession>A0ABX2FHI0</accession>
<dbReference type="InterPro" id="IPR036736">
    <property type="entry name" value="ACP-like_sf"/>
</dbReference>
<dbReference type="SMART" id="SM00823">
    <property type="entry name" value="PKS_PP"/>
    <property type="match status" value="2"/>
</dbReference>
<evidence type="ECO:0000313" key="10">
    <source>
        <dbReference type="EMBL" id="NRN70857.1"/>
    </source>
</evidence>
<comment type="similarity">
    <text evidence="3">Belongs to the ATP-dependent AMP-binding enzyme family. MbtB subfamily.</text>
</comment>
<dbReference type="InterPro" id="IPR025110">
    <property type="entry name" value="AMP-bd_C"/>
</dbReference>
<dbReference type="Gene3D" id="3.30.559.30">
    <property type="entry name" value="Nonribosomal peptide synthetase, condensation domain"/>
    <property type="match status" value="2"/>
</dbReference>
<feature type="domain" description="Carrier" evidence="9">
    <location>
        <begin position="752"/>
        <end position="827"/>
    </location>
</feature>
<keyword evidence="6" id="KW-0597">Phosphoprotein</keyword>
<dbReference type="PANTHER" id="PTHR45527:SF10">
    <property type="entry name" value="PYOCHELIN SYNTHASE PCHF"/>
    <property type="match status" value="1"/>
</dbReference>
<dbReference type="InterPro" id="IPR010071">
    <property type="entry name" value="AA_adenyl_dom"/>
</dbReference>
<dbReference type="SUPFAM" id="SSF47336">
    <property type="entry name" value="ACP-like"/>
    <property type="match status" value="2"/>
</dbReference>
<dbReference type="Gene3D" id="3.40.50.12780">
    <property type="entry name" value="N-terminal domain of ligase-like"/>
    <property type="match status" value="2"/>
</dbReference>
<proteinExistence type="inferred from homology"/>
<evidence type="ECO:0000256" key="1">
    <source>
        <dbReference type="ARBA" id="ARBA00001957"/>
    </source>
</evidence>
<evidence type="ECO:0000256" key="8">
    <source>
        <dbReference type="ARBA" id="ARBA00033440"/>
    </source>
</evidence>
<organism evidence="10 11">
    <name type="scientific">Kibdelosporangium persicum</name>
    <dbReference type="NCBI Taxonomy" id="2698649"/>
    <lineage>
        <taxon>Bacteria</taxon>
        <taxon>Bacillati</taxon>
        <taxon>Actinomycetota</taxon>
        <taxon>Actinomycetes</taxon>
        <taxon>Pseudonocardiales</taxon>
        <taxon>Pseudonocardiaceae</taxon>
        <taxon>Kibdelosporangium</taxon>
    </lineage>
</organism>
<dbReference type="InterPro" id="IPR042099">
    <property type="entry name" value="ANL_N_sf"/>
</dbReference>
<evidence type="ECO:0000256" key="2">
    <source>
        <dbReference type="ARBA" id="ARBA00005102"/>
    </source>
</evidence>
<evidence type="ECO:0000256" key="4">
    <source>
        <dbReference type="ARBA" id="ARBA00016743"/>
    </source>
</evidence>
<dbReference type="InterPro" id="IPR009081">
    <property type="entry name" value="PP-bd_ACP"/>
</dbReference>
<dbReference type="InterPro" id="IPR006162">
    <property type="entry name" value="Ppantetheine_attach_site"/>
</dbReference>
<comment type="cofactor">
    <cofactor evidence="1">
        <name>pantetheine 4'-phosphate</name>
        <dbReference type="ChEBI" id="CHEBI:47942"/>
    </cofactor>
</comment>
<evidence type="ECO:0000259" key="9">
    <source>
        <dbReference type="PROSITE" id="PS50075"/>
    </source>
</evidence>
<evidence type="ECO:0000256" key="7">
    <source>
        <dbReference type="ARBA" id="ARBA00022598"/>
    </source>
</evidence>
<dbReference type="PROSITE" id="PS00455">
    <property type="entry name" value="AMP_BINDING"/>
    <property type="match status" value="2"/>
</dbReference>
<dbReference type="Gene3D" id="3.40.50.1820">
    <property type="entry name" value="alpha/beta hydrolase"/>
    <property type="match status" value="1"/>
</dbReference>